<proteinExistence type="predicted"/>
<dbReference type="AlphaFoldDB" id="A0AAW0M0M1"/>
<accession>A0AAW0M0M1</accession>
<evidence type="ECO:0000259" key="4">
    <source>
        <dbReference type="Pfam" id="PF17808"/>
    </source>
</evidence>
<reference evidence="5" key="1">
    <citation type="submission" date="2017-12" db="EMBL/GenBank/DDBJ databases">
        <authorList>
            <person name="Barbosa P."/>
            <person name="Usie A."/>
            <person name="Ramos A.M."/>
        </authorList>
    </citation>
    <scope>NUCLEOTIDE SEQUENCE</scope>
    <source>
        <strain evidence="5">HL8</strain>
        <tissue evidence="5">Leaves</tissue>
    </source>
</reference>
<dbReference type="GO" id="GO:0003993">
    <property type="term" value="F:acid phosphatase activity"/>
    <property type="evidence" value="ECO:0007669"/>
    <property type="project" value="InterPro"/>
</dbReference>
<reference evidence="5" key="3">
    <citation type="submission" date="2023-07" db="EMBL/GenBank/DDBJ databases">
        <title>An improved reference 1 genome and first organelle genomes of Quercus suber.</title>
        <authorList>
            <consortium name="Genosuber Consortium"/>
            <person name="Usie A."/>
            <person name="Serra O."/>
            <person name="Barros P."/>
        </authorList>
    </citation>
    <scope>NUCLEOTIDE SEQUENCE</scope>
    <source>
        <strain evidence="5">HL8</strain>
        <tissue evidence="5">Leaves</tissue>
    </source>
</reference>
<feature type="chain" id="PRO_5043396159" evidence="2">
    <location>
        <begin position="30"/>
        <end position="485"/>
    </location>
</feature>
<dbReference type="PANTHER" id="PTHR45778:SF3">
    <property type="entry name" value="PURPLE ACID PHOSPHATASE"/>
    <property type="match status" value="1"/>
</dbReference>
<keyword evidence="1 2" id="KW-0732">Signal</keyword>
<name>A0AAW0M0M1_QUESU</name>
<gene>
    <name evidence="5" type="primary">PAP27_10</name>
    <name evidence="5" type="ORF">CFP56_017108</name>
</gene>
<dbReference type="InterPro" id="IPR029052">
    <property type="entry name" value="Metallo-depent_PP-like"/>
</dbReference>
<reference evidence="5" key="2">
    <citation type="journal article" date="2018" name="Sci. Data">
        <title>The draft genome sequence of cork oak.</title>
        <authorList>
            <person name="Ramos A.M."/>
            <person name="Usie A."/>
            <person name="Barbosa P."/>
            <person name="Barros P.M."/>
            <person name="Capote T."/>
            <person name="Chaves I."/>
            <person name="Simoes F."/>
            <person name="Abreu I."/>
            <person name="Carrasquinho I."/>
            <person name="Faro C."/>
            <person name="Guimaraes J.B."/>
            <person name="Mendonca D."/>
            <person name="Nobrega F."/>
            <person name="Rodrigues L."/>
            <person name="Saibo N.J.M."/>
            <person name="Varela M.C."/>
            <person name="Egas C."/>
            <person name="Matos J."/>
            <person name="Miguel C.M."/>
            <person name="Oliveira M.M."/>
            <person name="Ricardo C.P."/>
            <person name="Goncalves S."/>
        </authorList>
    </citation>
    <scope>NUCLEOTIDE SEQUENCE [LARGE SCALE GENOMIC DNA]</scope>
    <source>
        <strain evidence="5">HL8</strain>
    </source>
</reference>
<dbReference type="SUPFAM" id="SSF56300">
    <property type="entry name" value="Metallo-dependent phosphatases"/>
    <property type="match status" value="1"/>
</dbReference>
<dbReference type="SUPFAM" id="SSF49363">
    <property type="entry name" value="Purple acid phosphatase, N-terminal domain"/>
    <property type="match status" value="1"/>
</dbReference>
<dbReference type="InterPro" id="IPR008963">
    <property type="entry name" value="Purple_acid_Pase-like_N"/>
</dbReference>
<sequence length="485" mass="55059">METSSSSWVFKFFFACLLIFFLSSSPCFSWRLHPSIINSTIEHQNHTFISEFRVVTRRLLNECPDPNPYLQIEVTPNSNLADEEYVTVTISGVLVPDEHDWVAMISPSNSDISKCPLNEVLYIETGDLTKLPLLCHYPIKAQYLGVDQDYLKCTKKECKEYDNGKCVLNTCSGSLKFHVINIRTEIEFVFFAGGFDTPCILTRSNPVKFANPKQPLYGHLSSIDSTGTSMRLTWVSGDKEPQQVQYENRKQTSEPGALSVVQALTDEVDSGNVESIFHIGDISYATGFLVEWDFFLQLISPVASQVSYMTAIGNHERHRPMYTSTDGVFSVDKNFVKDVEPLLLDNKVDLAFFGHVHNYERTCAVYQEECKAIPTIDENGISTYDNNNYSAPVHAVMGMAGFTLDKFKTDDVDSWSLRRISNFGYVRGHATKEEIHFEFVNANTRQIEDSFRIIKRQSSEFVDVSQIMNRFAGMPMDEPNTQSHK</sequence>
<organism evidence="5">
    <name type="scientific">Quercus suber</name>
    <name type="common">Cork oak</name>
    <dbReference type="NCBI Taxonomy" id="58331"/>
    <lineage>
        <taxon>Eukaryota</taxon>
        <taxon>Viridiplantae</taxon>
        <taxon>Streptophyta</taxon>
        <taxon>Embryophyta</taxon>
        <taxon>Tracheophyta</taxon>
        <taxon>Spermatophyta</taxon>
        <taxon>Magnoliopsida</taxon>
        <taxon>eudicotyledons</taxon>
        <taxon>Gunneridae</taxon>
        <taxon>Pentapetalae</taxon>
        <taxon>rosids</taxon>
        <taxon>fabids</taxon>
        <taxon>Fagales</taxon>
        <taxon>Fagaceae</taxon>
        <taxon>Quercus</taxon>
    </lineage>
</organism>
<evidence type="ECO:0000256" key="1">
    <source>
        <dbReference type="ARBA" id="ARBA00022729"/>
    </source>
</evidence>
<dbReference type="Gene3D" id="3.60.21.10">
    <property type="match status" value="2"/>
</dbReference>
<evidence type="ECO:0000313" key="5">
    <source>
        <dbReference type="EMBL" id="KAK7857523.1"/>
    </source>
</evidence>
<dbReference type="PANTHER" id="PTHR45778">
    <property type="entry name" value="PURPLE ACID PHOSPHATASE-RELATED"/>
    <property type="match status" value="1"/>
</dbReference>
<dbReference type="EMBL" id="PKMF04000026">
    <property type="protein sequence ID" value="KAK7857523.1"/>
    <property type="molecule type" value="Genomic_DNA"/>
</dbReference>
<evidence type="ECO:0000259" key="3">
    <source>
        <dbReference type="Pfam" id="PF14008"/>
    </source>
</evidence>
<dbReference type="Pfam" id="PF14008">
    <property type="entry name" value="Metallophos_C"/>
    <property type="match status" value="1"/>
</dbReference>
<feature type="signal peptide" evidence="2">
    <location>
        <begin position="1"/>
        <end position="29"/>
    </location>
</feature>
<protein>
    <submittedName>
        <fullName evidence="5">Inactive purple acid phosphatase 27</fullName>
    </submittedName>
</protein>
<dbReference type="InterPro" id="IPR040974">
    <property type="entry name" value="Fn3_PAP"/>
</dbReference>
<comment type="caution">
    <text evidence="5">The sequence shown here is derived from an EMBL/GenBank/DDBJ whole genome shotgun (WGS) entry which is preliminary data.</text>
</comment>
<feature type="domain" description="Purple acid phosphatase Fn3-like" evidence="4">
    <location>
        <begin position="79"/>
        <end position="211"/>
    </location>
</feature>
<dbReference type="Pfam" id="PF17808">
    <property type="entry name" value="fn3_PAP"/>
    <property type="match status" value="1"/>
</dbReference>
<dbReference type="InterPro" id="IPR025733">
    <property type="entry name" value="PAPs_C"/>
</dbReference>
<dbReference type="GO" id="GO:0046872">
    <property type="term" value="F:metal ion binding"/>
    <property type="evidence" value="ECO:0007669"/>
    <property type="project" value="InterPro"/>
</dbReference>
<evidence type="ECO:0000256" key="2">
    <source>
        <dbReference type="SAM" id="SignalP"/>
    </source>
</evidence>
<feature type="domain" description="Purple acid phosphatase C-terminal" evidence="3">
    <location>
        <begin position="391"/>
        <end position="450"/>
    </location>
</feature>